<feature type="compositionally biased region" description="Polar residues" evidence="1">
    <location>
        <begin position="47"/>
        <end position="58"/>
    </location>
</feature>
<feature type="compositionally biased region" description="Pro residues" evidence="1">
    <location>
        <begin position="71"/>
        <end position="82"/>
    </location>
</feature>
<dbReference type="Proteomes" id="UP000649617">
    <property type="component" value="Unassembled WGS sequence"/>
</dbReference>
<gene>
    <name evidence="2" type="ORF">SPIL2461_LOCUS8823</name>
</gene>
<sequence>MGCAKGQIICLNYGNGFDFSDEANGGQPAAKKPKLGIERFVKEVSEDGNSQPGGQDSAPNKEDANKGESPTKPPGTTPPAPAQKPGELNSKDVELEQLSEHLKLVWDPEASSLVVLNKSGANKKLPQCLLYKARDGKLDSEGVLAWSFDSCKEQVFQVQPDKSFQAKTLKEIIVHEKATSIMKHSPQFKAGMAPSKLKSPDQLFFAVRNDQDQAILKMAVKNAALKVRWAVKMIGSEVCAYGVLVHLAKQISVKPG</sequence>
<dbReference type="AlphaFoldDB" id="A0A812PVQ0"/>
<evidence type="ECO:0000313" key="2">
    <source>
        <dbReference type="EMBL" id="CAE7365579.1"/>
    </source>
</evidence>
<comment type="caution">
    <text evidence="2">The sequence shown here is derived from an EMBL/GenBank/DDBJ whole genome shotgun (WGS) entry which is preliminary data.</text>
</comment>
<keyword evidence="3" id="KW-1185">Reference proteome</keyword>
<reference evidence="2" key="1">
    <citation type="submission" date="2021-02" db="EMBL/GenBank/DDBJ databases">
        <authorList>
            <person name="Dougan E. K."/>
            <person name="Rhodes N."/>
            <person name="Thang M."/>
            <person name="Chan C."/>
        </authorList>
    </citation>
    <scope>NUCLEOTIDE SEQUENCE</scope>
</reference>
<name>A0A812PVQ0_SYMPI</name>
<feature type="non-terminal residue" evidence="2">
    <location>
        <position position="256"/>
    </location>
</feature>
<dbReference type="EMBL" id="CAJNIZ010014726">
    <property type="protein sequence ID" value="CAE7365579.1"/>
    <property type="molecule type" value="Genomic_DNA"/>
</dbReference>
<evidence type="ECO:0000313" key="3">
    <source>
        <dbReference type="Proteomes" id="UP000649617"/>
    </source>
</evidence>
<protein>
    <submittedName>
        <fullName evidence="2">Uncharacterized protein</fullName>
    </submittedName>
</protein>
<organism evidence="2 3">
    <name type="scientific">Symbiodinium pilosum</name>
    <name type="common">Dinoflagellate</name>
    <dbReference type="NCBI Taxonomy" id="2952"/>
    <lineage>
        <taxon>Eukaryota</taxon>
        <taxon>Sar</taxon>
        <taxon>Alveolata</taxon>
        <taxon>Dinophyceae</taxon>
        <taxon>Suessiales</taxon>
        <taxon>Symbiodiniaceae</taxon>
        <taxon>Symbiodinium</taxon>
    </lineage>
</organism>
<evidence type="ECO:0000256" key="1">
    <source>
        <dbReference type="SAM" id="MobiDB-lite"/>
    </source>
</evidence>
<proteinExistence type="predicted"/>
<accession>A0A812PVQ0</accession>
<feature type="region of interest" description="Disordered" evidence="1">
    <location>
        <begin position="42"/>
        <end position="87"/>
    </location>
</feature>